<dbReference type="InterPro" id="IPR011051">
    <property type="entry name" value="RmlC_Cupin_sf"/>
</dbReference>
<keyword evidence="3 6" id="KW-0758">Storage protein</keyword>
<dbReference type="PANTHER" id="PTHR31189">
    <property type="entry name" value="OS03G0336100 PROTEIN-RELATED"/>
    <property type="match status" value="1"/>
</dbReference>
<evidence type="ECO:0000256" key="2">
    <source>
        <dbReference type="ARBA" id="ARBA00022729"/>
    </source>
</evidence>
<feature type="domain" description="Cupin type-1" evidence="8">
    <location>
        <begin position="334"/>
        <end position="483"/>
    </location>
</feature>
<dbReference type="GO" id="GO:0045735">
    <property type="term" value="F:nutrient reservoir activity"/>
    <property type="evidence" value="ECO:0007669"/>
    <property type="project" value="UniProtKB-KW"/>
</dbReference>
<dbReference type="InterPro" id="IPR050253">
    <property type="entry name" value="Seed_Storage-Functional"/>
</dbReference>
<dbReference type="AlphaFoldDB" id="A0ABD1ANS9"/>
<dbReference type="Gene3D" id="2.60.120.10">
    <property type="entry name" value="Jelly Rolls"/>
    <property type="match status" value="3"/>
</dbReference>
<organism evidence="9 10">
    <name type="scientific">Cardamine amara subsp. amara</name>
    <dbReference type="NCBI Taxonomy" id="228776"/>
    <lineage>
        <taxon>Eukaryota</taxon>
        <taxon>Viridiplantae</taxon>
        <taxon>Streptophyta</taxon>
        <taxon>Embryophyta</taxon>
        <taxon>Tracheophyta</taxon>
        <taxon>Spermatophyta</taxon>
        <taxon>Magnoliopsida</taxon>
        <taxon>eudicotyledons</taxon>
        <taxon>Gunneridae</taxon>
        <taxon>Pentapetalae</taxon>
        <taxon>rosids</taxon>
        <taxon>malvids</taxon>
        <taxon>Brassicales</taxon>
        <taxon>Brassicaceae</taxon>
        <taxon>Cardamineae</taxon>
        <taxon>Cardamine</taxon>
    </lineage>
</organism>
<evidence type="ECO:0000313" key="9">
    <source>
        <dbReference type="EMBL" id="KAL1203190.1"/>
    </source>
</evidence>
<keyword evidence="4 6" id="KW-0708">Seed storage protein</keyword>
<reference evidence="9 10" key="1">
    <citation type="submission" date="2024-04" db="EMBL/GenBank/DDBJ databases">
        <title>Genome assembly C_amara_ONT_v2.</title>
        <authorList>
            <person name="Yant L."/>
            <person name="Moore C."/>
            <person name="Slenker M."/>
        </authorList>
    </citation>
    <scope>NUCLEOTIDE SEQUENCE [LARGE SCALE GENOMIC DNA]</scope>
    <source>
        <tissue evidence="9">Leaf</tissue>
    </source>
</reference>
<keyword evidence="10" id="KW-1185">Reference proteome</keyword>
<keyword evidence="2 6" id="KW-0732">Signal</keyword>
<evidence type="ECO:0000259" key="8">
    <source>
        <dbReference type="SMART" id="SM00835"/>
    </source>
</evidence>
<dbReference type="FunFam" id="2.60.120.10:FF:000073">
    <property type="entry name" value="Glycinin G1"/>
    <property type="match status" value="1"/>
</dbReference>
<feature type="signal peptide" evidence="6">
    <location>
        <begin position="1"/>
        <end position="23"/>
    </location>
</feature>
<evidence type="ECO:0000256" key="5">
    <source>
        <dbReference type="ARBA" id="ARBA00023157"/>
    </source>
</evidence>
<dbReference type="CDD" id="cd02242">
    <property type="entry name" value="cupin_11S_legumin_N"/>
    <property type="match status" value="1"/>
</dbReference>
<evidence type="ECO:0000313" key="10">
    <source>
        <dbReference type="Proteomes" id="UP001558713"/>
    </source>
</evidence>
<keyword evidence="5 6" id="KW-1015">Disulfide bond</keyword>
<dbReference type="Pfam" id="PF00190">
    <property type="entry name" value="Cupin_1"/>
    <property type="match status" value="3"/>
</dbReference>
<dbReference type="InterPro" id="IPR006044">
    <property type="entry name" value="11S_seedstore_pln"/>
</dbReference>
<dbReference type="SMART" id="SM00835">
    <property type="entry name" value="Cupin_1"/>
    <property type="match status" value="2"/>
</dbReference>
<feature type="chain" id="PRO_5044525334" evidence="6">
    <location>
        <begin position="24"/>
        <end position="511"/>
    </location>
</feature>
<evidence type="ECO:0000256" key="6">
    <source>
        <dbReference type="RuleBase" id="RU003681"/>
    </source>
</evidence>
<dbReference type="EMBL" id="JBANAX010000566">
    <property type="protein sequence ID" value="KAL1203190.1"/>
    <property type="molecule type" value="Genomic_DNA"/>
</dbReference>
<evidence type="ECO:0000256" key="1">
    <source>
        <dbReference type="ARBA" id="ARBA00007178"/>
    </source>
</evidence>
<gene>
    <name evidence="9" type="ORF">V5N11_015423</name>
</gene>
<sequence length="511" mass="56653">MVKLADLLVATLGVLLVLNGCLARQSLGVPPQLKNACNLDNLDVLEPTETIKSEAGQIEFFDNNNPQLRCAGVSVARLIIEQGGLYLPTFFSSPKISYVVQGMGISGRVVPGCAETYMDSQPFQGQQGQQGRQPWEGQGQQGQQGQPWEGQGQQGQQGQPWEGQGRQGQEQQQQGFRDMHQKVEHVRHGDVFANTPGSAHWIYNSGDQPLVIIFLLDVANYQNQLDRNPRAFLLAGNNQQGGSQQQQPQRNMFSGFDTHFLAQSLKIDIKLAEELKNPDVSRGNIVHVKGPFQVATPPLRQSYESEKWRHPRGPPQVPHGNGLEETICSMRTHENIDDPARADVYKPNLGRVTSVNSFTLPILEHIRLSATRGLIRRNAMVLPKYNMNANEILYCTGGEARIQVVNDNGQNVLDQQVQKGQLVVIPQGFAYAAISRGNKFEWISFKTNANAMISTLAGRTSAFRALPLEVISNGFQVSLEEARKIKFNTLETTLTEARSGRQQLIEEIVEA</sequence>
<dbReference type="InterPro" id="IPR006045">
    <property type="entry name" value="Cupin_1"/>
</dbReference>
<dbReference type="Proteomes" id="UP001558713">
    <property type="component" value="Unassembled WGS sequence"/>
</dbReference>
<dbReference type="CDD" id="cd02243">
    <property type="entry name" value="cupin_11S_legumin_C"/>
    <property type="match status" value="1"/>
</dbReference>
<comment type="function">
    <text evidence="6">Seed storage protein.</text>
</comment>
<proteinExistence type="inferred from homology"/>
<name>A0ABD1ANS9_CARAN</name>
<feature type="domain" description="Cupin type-1" evidence="8">
    <location>
        <begin position="42"/>
        <end position="273"/>
    </location>
</feature>
<feature type="region of interest" description="Disordered" evidence="7">
    <location>
        <begin position="118"/>
        <end position="179"/>
    </location>
</feature>
<protein>
    <submittedName>
        <fullName evidence="9">Cruciferin PGCRURSE5</fullName>
    </submittedName>
</protein>
<dbReference type="PANTHER" id="PTHR31189:SF74">
    <property type="entry name" value="12S SEED STORAGE PROTEIN CRC"/>
    <property type="match status" value="1"/>
</dbReference>
<dbReference type="PRINTS" id="PR00439">
    <property type="entry name" value="11SGLOBULIN"/>
</dbReference>
<evidence type="ECO:0000256" key="4">
    <source>
        <dbReference type="ARBA" id="ARBA00023129"/>
    </source>
</evidence>
<comment type="similarity">
    <text evidence="1 6">Belongs to the 11S seed storage protein (globulins) family.</text>
</comment>
<evidence type="ECO:0000256" key="3">
    <source>
        <dbReference type="ARBA" id="ARBA00022761"/>
    </source>
</evidence>
<comment type="subunit">
    <text evidence="6">Hexamer; each subunit is composed of an acidic and a basic chain derived from a single precursor and linked by a disulfide bond.</text>
</comment>
<dbReference type="InterPro" id="IPR022379">
    <property type="entry name" value="11S_seedstore_CS"/>
</dbReference>
<dbReference type="GO" id="GO:0010431">
    <property type="term" value="P:seed maturation"/>
    <property type="evidence" value="ECO:0007669"/>
    <property type="project" value="UniProtKB-ARBA"/>
</dbReference>
<dbReference type="PROSITE" id="PS00305">
    <property type="entry name" value="11S_SEED_STORAGE"/>
    <property type="match status" value="1"/>
</dbReference>
<dbReference type="SUPFAM" id="SSF51182">
    <property type="entry name" value="RmlC-like cupins"/>
    <property type="match status" value="1"/>
</dbReference>
<accession>A0ABD1ANS9</accession>
<evidence type="ECO:0000256" key="7">
    <source>
        <dbReference type="SAM" id="MobiDB-lite"/>
    </source>
</evidence>
<dbReference type="InterPro" id="IPR014710">
    <property type="entry name" value="RmlC-like_jellyroll"/>
</dbReference>
<comment type="caution">
    <text evidence="9">The sequence shown here is derived from an EMBL/GenBank/DDBJ whole genome shotgun (WGS) entry which is preliminary data.</text>
</comment>
<feature type="compositionally biased region" description="Low complexity" evidence="7">
    <location>
        <begin position="124"/>
        <end position="175"/>
    </location>
</feature>